<proteinExistence type="predicted"/>
<evidence type="ECO:0000256" key="1">
    <source>
        <dbReference type="SAM" id="MobiDB-lite"/>
    </source>
</evidence>
<comment type="caution">
    <text evidence="2">The sequence shown here is derived from an EMBL/GenBank/DDBJ whole genome shotgun (WGS) entry which is preliminary data.</text>
</comment>
<gene>
    <name evidence="2" type="ORF">ACFO3J_01490</name>
</gene>
<sequence length="280" mass="30533">MRYTSGGSASKGNTQPIASSDADFKPPVCWYKSFTPAQFEAELQRRYYAAGNDHADTIYNYYYGIRSQMEGIKYHQGDEGSWWVLEYNDSYMNDPTAVCPYQQGWMWQGPGDPAPPAPITPEMLAQAAYKELKLPVPAVKLSPAAQNQKVNLATYVSFGDALGYASLTANLENVWATVVAVPSSLHIDAGTSYASPESCDYVFTPTAGGYSVNSSDASCNITYRKATAVGSTYRMQAQMTWTVTWTPTQAAEPGRGQGLAPGYSTSPQPVTVQEIQTVNR</sequence>
<dbReference type="RefSeq" id="WP_386425134.1">
    <property type="nucleotide sequence ID" value="NZ_JBHSBB010000002.1"/>
</dbReference>
<evidence type="ECO:0000313" key="3">
    <source>
        <dbReference type="Proteomes" id="UP001595765"/>
    </source>
</evidence>
<protein>
    <submittedName>
        <fullName evidence="2">Uncharacterized protein</fullName>
    </submittedName>
</protein>
<reference evidence="3" key="1">
    <citation type="journal article" date="2019" name="Int. J. Syst. Evol. Microbiol.">
        <title>The Global Catalogue of Microorganisms (GCM) 10K type strain sequencing project: providing services to taxonomists for standard genome sequencing and annotation.</title>
        <authorList>
            <consortium name="The Broad Institute Genomics Platform"/>
            <consortium name="The Broad Institute Genome Sequencing Center for Infectious Disease"/>
            <person name="Wu L."/>
            <person name="Ma J."/>
        </authorList>
    </citation>
    <scope>NUCLEOTIDE SEQUENCE [LARGE SCALE GENOMIC DNA]</scope>
    <source>
        <strain evidence="3">CGMCC 4.7237</strain>
    </source>
</reference>
<accession>A0ABV8HFB7</accession>
<dbReference type="EMBL" id="JBHSBB010000002">
    <property type="protein sequence ID" value="MFC4030141.1"/>
    <property type="molecule type" value="Genomic_DNA"/>
</dbReference>
<dbReference type="Proteomes" id="UP001595765">
    <property type="component" value="Unassembled WGS sequence"/>
</dbReference>
<evidence type="ECO:0000313" key="2">
    <source>
        <dbReference type="EMBL" id="MFC4030141.1"/>
    </source>
</evidence>
<feature type="compositionally biased region" description="Polar residues" evidence="1">
    <location>
        <begin position="263"/>
        <end position="280"/>
    </location>
</feature>
<feature type="region of interest" description="Disordered" evidence="1">
    <location>
        <begin position="255"/>
        <end position="280"/>
    </location>
</feature>
<name>A0ABV8HFB7_9ACTN</name>
<keyword evidence="3" id="KW-1185">Reference proteome</keyword>
<organism evidence="2 3">
    <name type="scientific">Streptomyces polygonati</name>
    <dbReference type="NCBI Taxonomy" id="1617087"/>
    <lineage>
        <taxon>Bacteria</taxon>
        <taxon>Bacillati</taxon>
        <taxon>Actinomycetota</taxon>
        <taxon>Actinomycetes</taxon>
        <taxon>Kitasatosporales</taxon>
        <taxon>Streptomycetaceae</taxon>
        <taxon>Streptomyces</taxon>
    </lineage>
</organism>